<dbReference type="Proteomes" id="UP000502706">
    <property type="component" value="Chromosome"/>
</dbReference>
<accession>A0A6G8PZC9</accession>
<sequence length="210" mass="22984">MSDAGATQQQVTKENAGETQQQQVVKEMEFEEKGEAERGSAPDEVVIAISPAFGDQMHAQTLTEIPHAAILRELFAGLEEEGVKARVVRIWRSADLAAMGYDAAKLSGSGISISIQSRGTALIHQRDLVPLAPMELFPQAPSIDLPTYRHIARNAAQYAKGDSPSPVPQVNDPMARPKWQAISSVFHIRETEFVRPDEKPVELGVTFKGR</sequence>
<evidence type="ECO:0000256" key="1">
    <source>
        <dbReference type="SAM" id="MobiDB-lite"/>
    </source>
</evidence>
<dbReference type="InterPro" id="IPR003208">
    <property type="entry name" value="Dehydtase/Dehydtase_re"/>
</dbReference>
<evidence type="ECO:0000313" key="3">
    <source>
        <dbReference type="Proteomes" id="UP000502706"/>
    </source>
</evidence>
<dbReference type="KEGG" id="rmar:GBA65_14650"/>
<feature type="region of interest" description="Disordered" evidence="1">
    <location>
        <begin position="1"/>
        <end position="23"/>
    </location>
</feature>
<dbReference type="InterPro" id="IPR025541">
    <property type="entry name" value="Ppandiol/glycerol_DHydtase_msu"/>
</dbReference>
<proteinExistence type="predicted"/>
<dbReference type="AlphaFoldDB" id="A0A6G8PZC9"/>
<organism evidence="2 3">
    <name type="scientific">Rubrobacter marinus</name>
    <dbReference type="NCBI Taxonomy" id="2653852"/>
    <lineage>
        <taxon>Bacteria</taxon>
        <taxon>Bacillati</taxon>
        <taxon>Actinomycetota</taxon>
        <taxon>Rubrobacteria</taxon>
        <taxon>Rubrobacterales</taxon>
        <taxon>Rubrobacteraceae</taxon>
        <taxon>Rubrobacter</taxon>
    </lineage>
</organism>
<dbReference type="Pfam" id="PF02288">
    <property type="entry name" value="Dehydratase_MU"/>
    <property type="match status" value="1"/>
</dbReference>
<dbReference type="PIRSF" id="PIRSF018506">
    <property type="entry name" value="Prpndl_dhdrts_md"/>
    <property type="match status" value="1"/>
</dbReference>
<dbReference type="EMBL" id="CP045121">
    <property type="protein sequence ID" value="QIN79552.1"/>
    <property type="molecule type" value="Genomic_DNA"/>
</dbReference>
<dbReference type="RefSeq" id="WP_166397219.1">
    <property type="nucleotide sequence ID" value="NZ_CP045121.1"/>
</dbReference>
<dbReference type="NCBIfam" id="NF011616">
    <property type="entry name" value="PRK15042.1"/>
    <property type="match status" value="1"/>
</dbReference>
<name>A0A6G8PZC9_9ACTN</name>
<reference evidence="2 3" key="1">
    <citation type="submission" date="2019-10" db="EMBL/GenBank/DDBJ databases">
        <title>Rubrobacter sp nov SCSIO 52915 isolated from a deep-sea sediment in the South China Sea.</title>
        <authorList>
            <person name="Chen R.W."/>
        </authorList>
    </citation>
    <scope>NUCLEOTIDE SEQUENCE [LARGE SCALE GENOMIC DNA]</scope>
    <source>
        <strain evidence="2 3">SCSIO 52915</strain>
    </source>
</reference>
<dbReference type="SUPFAM" id="SSF52968">
    <property type="entry name" value="B12-dependent dehydatase associated subunit"/>
    <property type="match status" value="1"/>
</dbReference>
<gene>
    <name evidence="2" type="ORF">GBA65_14650</name>
</gene>
<dbReference type="InterPro" id="IPR010254">
    <property type="entry name" value="B12-dep_deHydtase_bsu"/>
</dbReference>
<evidence type="ECO:0000313" key="2">
    <source>
        <dbReference type="EMBL" id="QIN79552.1"/>
    </source>
</evidence>
<dbReference type="Gene3D" id="3.40.50.10150">
    <property type="entry name" value="B12-dependent dehydatase associated subunit"/>
    <property type="match status" value="1"/>
</dbReference>
<protein>
    <submittedName>
        <fullName evidence="2">Propanediol/glycerol family dehydratase medium subunit</fullName>
    </submittedName>
</protein>
<keyword evidence="3" id="KW-1185">Reference proteome</keyword>